<dbReference type="GO" id="GO:0005829">
    <property type="term" value="C:cytosol"/>
    <property type="evidence" value="ECO:0007669"/>
    <property type="project" value="TreeGrafter"/>
</dbReference>
<sequence>MQHIERAIFDLRRGLPVVIEGRHSRHLVAPIEAATSDLLQDMKDGARTAPQLVLTEHRLAHLGRSNADAPAAIELQTDDAREDVIRWAADPDADWPPSRQPVAISDVGHAALALMRRGLLIPAAIVIEPDDSLGPAIQRRLDRGDLLSVTAADVFAHRHAAPSLLRRVSEANVPLEAAPHSRFVIFREADGMREHVAIIIGDSAQWATPVPVRLHSACLTGDLFGSLRCDCGPQLKASLATISKRGGGVLLYLAQEGRGIGLANKMRAYQMQDDGLDTVDADRVLGFDQDERDYAVAREMLAQLDVAHIELLTNNPAKLDAMNREPIEVARRRGVYGRLTRQNRRYLATKAQRAGHWLDALLSEPVLSESTDSDRNEQD</sequence>
<keyword evidence="8 11" id="KW-0342">GTP-binding</keyword>
<keyword evidence="14" id="KW-1185">Reference proteome</keyword>
<dbReference type="GO" id="GO:0008270">
    <property type="term" value="F:zinc ion binding"/>
    <property type="evidence" value="ECO:0007669"/>
    <property type="project" value="UniProtKB-UniRule"/>
</dbReference>
<evidence type="ECO:0000256" key="3">
    <source>
        <dbReference type="ARBA" id="ARBA00022619"/>
    </source>
</evidence>
<dbReference type="EMBL" id="APNK01000002">
    <property type="protein sequence ID" value="KEZ79041.1"/>
    <property type="molecule type" value="Genomic_DNA"/>
</dbReference>
<dbReference type="InterPro" id="IPR036144">
    <property type="entry name" value="RibA-like_sf"/>
</dbReference>
<feature type="binding site" evidence="11">
    <location>
        <begin position="256"/>
        <end position="258"/>
    </location>
    <ligand>
        <name>GTP</name>
        <dbReference type="ChEBI" id="CHEBI:37565"/>
    </ligand>
</feature>
<dbReference type="AlphaFoldDB" id="A0A084IQQ7"/>
<accession>A0A084IQQ7</accession>
<dbReference type="CDD" id="cd00641">
    <property type="entry name" value="GTP_cyclohydro2"/>
    <property type="match status" value="1"/>
</dbReference>
<proteinExistence type="inferred from homology"/>
<feature type="binding site" evidence="11">
    <location>
        <position position="229"/>
    </location>
    <ligand>
        <name>Zn(2+)</name>
        <dbReference type="ChEBI" id="CHEBI:29105"/>
        <note>catalytic</note>
    </ligand>
</feature>
<evidence type="ECO:0000256" key="6">
    <source>
        <dbReference type="ARBA" id="ARBA00022801"/>
    </source>
</evidence>
<feature type="binding site" evidence="11">
    <location>
        <position position="313"/>
    </location>
    <ligand>
        <name>GTP</name>
        <dbReference type="ChEBI" id="CHEBI:37565"/>
    </ligand>
</feature>
<evidence type="ECO:0000256" key="5">
    <source>
        <dbReference type="ARBA" id="ARBA00022741"/>
    </source>
</evidence>
<evidence type="ECO:0000256" key="2">
    <source>
        <dbReference type="ARBA" id="ARBA00005520"/>
    </source>
</evidence>
<name>A0A084IQQ7_SALHC</name>
<dbReference type="GO" id="GO:0005525">
    <property type="term" value="F:GTP binding"/>
    <property type="evidence" value="ECO:0007669"/>
    <property type="project" value="UniProtKB-KW"/>
</dbReference>
<feature type="binding site" evidence="11">
    <location>
        <position position="234"/>
    </location>
    <ligand>
        <name>GTP</name>
        <dbReference type="ChEBI" id="CHEBI:37565"/>
    </ligand>
</feature>
<keyword evidence="5 11" id="KW-0547">Nucleotide-binding</keyword>
<feature type="binding site" evidence="11">
    <location>
        <position position="218"/>
    </location>
    <ligand>
        <name>Zn(2+)</name>
        <dbReference type="ChEBI" id="CHEBI:29105"/>
        <note>catalytic</note>
    </ligand>
</feature>
<feature type="active site" description="Nucleophile" evidence="11">
    <location>
        <position position="292"/>
    </location>
</feature>
<evidence type="ECO:0000256" key="4">
    <source>
        <dbReference type="ARBA" id="ARBA00022723"/>
    </source>
</evidence>
<gene>
    <name evidence="11" type="primary">ribA</name>
    <name evidence="13" type="ORF">C41B8_02887</name>
</gene>
<evidence type="ECO:0000256" key="11">
    <source>
        <dbReference type="HAMAP-Rule" id="MF_00179"/>
    </source>
</evidence>
<dbReference type="GO" id="GO:0003935">
    <property type="term" value="F:GTP cyclohydrolase II activity"/>
    <property type="evidence" value="ECO:0007669"/>
    <property type="project" value="UniProtKB-UniRule"/>
</dbReference>
<keyword evidence="6 11" id="KW-0378">Hydrolase</keyword>
<dbReference type="NCBIfam" id="NF001591">
    <property type="entry name" value="PRK00393.1"/>
    <property type="match status" value="1"/>
</dbReference>
<comment type="cofactor">
    <cofactor evidence="11">
        <name>Zn(2+)</name>
        <dbReference type="ChEBI" id="CHEBI:29105"/>
    </cofactor>
    <text evidence="11">Binds 1 zinc ion per subunit.</text>
</comment>
<dbReference type="InterPro" id="IPR032677">
    <property type="entry name" value="GTP_cyclohydro_II"/>
</dbReference>
<dbReference type="UniPathway" id="UPA00275">
    <property type="reaction ID" value="UER00400"/>
</dbReference>
<dbReference type="Gene3D" id="3.40.50.10990">
    <property type="entry name" value="GTP cyclohydrolase II"/>
    <property type="match status" value="1"/>
</dbReference>
<feature type="active site" description="Proton acceptor" evidence="11">
    <location>
        <position position="290"/>
    </location>
</feature>
<feature type="binding site" evidence="11">
    <location>
        <position position="318"/>
    </location>
    <ligand>
        <name>GTP</name>
        <dbReference type="ChEBI" id="CHEBI:37565"/>
    </ligand>
</feature>
<organism evidence="13 14">
    <name type="scientific">Salinisphaera hydrothermalis (strain C41B8)</name>
    <dbReference type="NCBI Taxonomy" id="1304275"/>
    <lineage>
        <taxon>Bacteria</taxon>
        <taxon>Pseudomonadati</taxon>
        <taxon>Pseudomonadota</taxon>
        <taxon>Gammaproteobacteria</taxon>
        <taxon>Salinisphaerales</taxon>
        <taxon>Salinisphaeraceae</taxon>
        <taxon>Salinisphaera</taxon>
    </lineage>
</organism>
<dbReference type="STRING" id="1304275.C41B8_02887"/>
<evidence type="ECO:0000256" key="10">
    <source>
        <dbReference type="ARBA" id="ARBA00049295"/>
    </source>
</evidence>
<dbReference type="EC" id="3.5.4.25" evidence="11"/>
<comment type="function">
    <text evidence="9 11">Catalyzes the conversion of GTP to 2,5-diamino-6-ribosylamino-4(3H)-pyrimidinone 5'-phosphate (DARP), formate and pyrophosphate.</text>
</comment>
<keyword evidence="3 11" id="KW-0686">Riboflavin biosynthesis</keyword>
<feature type="binding site" evidence="11">
    <location>
        <position position="231"/>
    </location>
    <ligand>
        <name>Zn(2+)</name>
        <dbReference type="ChEBI" id="CHEBI:29105"/>
        <note>catalytic</note>
    </ligand>
</feature>
<dbReference type="RefSeq" id="WP_037333933.1">
    <property type="nucleotide sequence ID" value="NZ_APNK01000002.1"/>
</dbReference>
<dbReference type="HAMAP" id="MF_00179">
    <property type="entry name" value="RibA"/>
    <property type="match status" value="1"/>
</dbReference>
<feature type="binding site" evidence="11">
    <location>
        <begin position="213"/>
        <end position="217"/>
    </location>
    <ligand>
        <name>GTP</name>
        <dbReference type="ChEBI" id="CHEBI:37565"/>
    </ligand>
</feature>
<feature type="domain" description="GTP cyclohydrolase II" evidence="12">
    <location>
        <begin position="167"/>
        <end position="332"/>
    </location>
</feature>
<comment type="similarity">
    <text evidence="11">Belongs to the GTP cyclohydrolase II family.</text>
</comment>
<dbReference type="PANTHER" id="PTHR21327">
    <property type="entry name" value="GTP CYCLOHYDROLASE II-RELATED"/>
    <property type="match status" value="1"/>
</dbReference>
<dbReference type="SUPFAM" id="SSF142695">
    <property type="entry name" value="RibA-like"/>
    <property type="match status" value="1"/>
</dbReference>
<dbReference type="Pfam" id="PF00925">
    <property type="entry name" value="GTP_cyclohydro2"/>
    <property type="match status" value="1"/>
</dbReference>
<evidence type="ECO:0000256" key="8">
    <source>
        <dbReference type="ARBA" id="ARBA00023134"/>
    </source>
</evidence>
<evidence type="ECO:0000256" key="1">
    <source>
        <dbReference type="ARBA" id="ARBA00004853"/>
    </source>
</evidence>
<evidence type="ECO:0000313" key="13">
    <source>
        <dbReference type="EMBL" id="KEZ79041.1"/>
    </source>
</evidence>
<comment type="caution">
    <text evidence="13">The sequence shown here is derived from an EMBL/GenBank/DDBJ whole genome shotgun (WGS) entry which is preliminary data.</text>
</comment>
<evidence type="ECO:0000256" key="9">
    <source>
        <dbReference type="ARBA" id="ARBA00043932"/>
    </source>
</evidence>
<comment type="similarity">
    <text evidence="2">In the N-terminal section; belongs to the DHBP synthase family.</text>
</comment>
<reference evidence="13 14" key="1">
    <citation type="submission" date="2013-03" db="EMBL/GenBank/DDBJ databases">
        <title>Salinisphaera hydrothermalis C41B8 Genome Sequencing.</title>
        <authorList>
            <person name="Li C."/>
            <person name="Lai Q."/>
            <person name="Shao Z."/>
        </authorList>
    </citation>
    <scope>NUCLEOTIDE SEQUENCE [LARGE SCALE GENOMIC DNA]</scope>
    <source>
        <strain evidence="13 14">C41B8</strain>
    </source>
</reference>
<evidence type="ECO:0000313" key="14">
    <source>
        <dbReference type="Proteomes" id="UP000028302"/>
    </source>
</evidence>
<dbReference type="GO" id="GO:0009231">
    <property type="term" value="P:riboflavin biosynthetic process"/>
    <property type="evidence" value="ECO:0007669"/>
    <property type="project" value="UniProtKB-UniRule"/>
</dbReference>
<dbReference type="eggNOG" id="COG0807">
    <property type="taxonomic scope" value="Bacteria"/>
</dbReference>
<feature type="binding site" evidence="11">
    <location>
        <position position="278"/>
    </location>
    <ligand>
        <name>GTP</name>
        <dbReference type="ChEBI" id="CHEBI:37565"/>
    </ligand>
</feature>
<dbReference type="InterPro" id="IPR000926">
    <property type="entry name" value="RibA"/>
</dbReference>
<dbReference type="Proteomes" id="UP000028302">
    <property type="component" value="Unassembled WGS sequence"/>
</dbReference>
<dbReference type="PANTHER" id="PTHR21327:SF18">
    <property type="entry name" value="3,4-DIHYDROXY-2-BUTANONE 4-PHOSPHATE SYNTHASE"/>
    <property type="match status" value="1"/>
</dbReference>
<keyword evidence="7 11" id="KW-0862">Zinc</keyword>
<comment type="pathway">
    <text evidence="1 11">Cofactor biosynthesis; riboflavin biosynthesis; 5-amino-6-(D-ribitylamino)uracil from GTP: step 1/4.</text>
</comment>
<keyword evidence="4 11" id="KW-0479">Metal-binding</keyword>
<dbReference type="OrthoDB" id="9793111at2"/>
<dbReference type="FunFam" id="3.40.50.10990:FF:000001">
    <property type="entry name" value="Riboflavin biosynthesis protein RibBA"/>
    <property type="match status" value="1"/>
</dbReference>
<comment type="catalytic activity">
    <reaction evidence="10 11">
        <text>GTP + 4 H2O = 2,5-diamino-6-hydroxy-4-(5-phosphoribosylamino)-pyrimidine + formate + 2 phosphate + 3 H(+)</text>
        <dbReference type="Rhea" id="RHEA:23704"/>
        <dbReference type="ChEBI" id="CHEBI:15377"/>
        <dbReference type="ChEBI" id="CHEBI:15378"/>
        <dbReference type="ChEBI" id="CHEBI:15740"/>
        <dbReference type="ChEBI" id="CHEBI:37565"/>
        <dbReference type="ChEBI" id="CHEBI:43474"/>
        <dbReference type="ChEBI" id="CHEBI:58614"/>
        <dbReference type="EC" id="3.5.4.25"/>
    </reaction>
</comment>
<dbReference type="PATRIC" id="fig|1304275.5.peg.586"/>
<evidence type="ECO:0000259" key="12">
    <source>
        <dbReference type="Pfam" id="PF00925"/>
    </source>
</evidence>
<evidence type="ECO:0000256" key="7">
    <source>
        <dbReference type="ARBA" id="ARBA00022833"/>
    </source>
</evidence>
<protein>
    <recommendedName>
        <fullName evidence="11">GTP cyclohydrolase-2</fullName>
        <ecNumber evidence="11">3.5.4.25</ecNumber>
    </recommendedName>
    <alternativeName>
        <fullName evidence="11">GTP cyclohydrolase II</fullName>
    </alternativeName>
</protein>